<dbReference type="Proteomes" id="UP001187531">
    <property type="component" value="Unassembled WGS sequence"/>
</dbReference>
<dbReference type="InterPro" id="IPR005828">
    <property type="entry name" value="MFS_sugar_transport-like"/>
</dbReference>
<keyword evidence="6" id="KW-0325">Glycoprotein</keyword>
<dbReference type="AlphaFoldDB" id="A0AA88HJ15"/>
<evidence type="ECO:0000256" key="8">
    <source>
        <dbReference type="RuleBase" id="RU003346"/>
    </source>
</evidence>
<dbReference type="InterPro" id="IPR003663">
    <property type="entry name" value="Sugar/inositol_transpt"/>
</dbReference>
<protein>
    <recommendedName>
        <fullName evidence="11">Major facilitator superfamily (MFS) profile domain-containing protein</fullName>
    </recommendedName>
</protein>
<dbReference type="PANTHER" id="PTHR48021:SF1">
    <property type="entry name" value="GH07001P-RELATED"/>
    <property type="match status" value="1"/>
</dbReference>
<dbReference type="InterPro" id="IPR005829">
    <property type="entry name" value="Sugar_transporter_CS"/>
</dbReference>
<dbReference type="FunFam" id="1.20.1250.20:FF:000055">
    <property type="entry name" value="Facilitated trehalose transporter Tret1-2 homolog"/>
    <property type="match status" value="1"/>
</dbReference>
<comment type="subcellular location">
    <subcellularLocation>
        <location evidence="1">Cell membrane</location>
        <topology evidence="1">Multi-pass membrane protein</topology>
    </subcellularLocation>
</comment>
<gene>
    <name evidence="12" type="ORF">QYM36_016570</name>
</gene>
<dbReference type="InterPro" id="IPR050549">
    <property type="entry name" value="MFS_Trehalose_Transporter"/>
</dbReference>
<evidence type="ECO:0000256" key="5">
    <source>
        <dbReference type="ARBA" id="ARBA00023136"/>
    </source>
</evidence>
<feature type="transmembrane region" description="Helical" evidence="10">
    <location>
        <begin position="20"/>
        <end position="40"/>
    </location>
</feature>
<feature type="transmembrane region" description="Helical" evidence="10">
    <location>
        <begin position="427"/>
        <end position="446"/>
    </location>
</feature>
<evidence type="ECO:0000313" key="12">
    <source>
        <dbReference type="EMBL" id="KAK2706576.1"/>
    </source>
</evidence>
<feature type="transmembrane region" description="Helical" evidence="10">
    <location>
        <begin position="255"/>
        <end position="283"/>
    </location>
</feature>
<dbReference type="InterPro" id="IPR036259">
    <property type="entry name" value="MFS_trans_sf"/>
</dbReference>
<comment type="similarity">
    <text evidence="7">Belongs to the major facilitator superfamily. Sugar transporter (TC 2.A.1.1) family. Trehalose transporter subfamily.</text>
</comment>
<dbReference type="Pfam" id="PF00083">
    <property type="entry name" value="Sugar_tr"/>
    <property type="match status" value="1"/>
</dbReference>
<evidence type="ECO:0000256" key="1">
    <source>
        <dbReference type="ARBA" id="ARBA00004651"/>
    </source>
</evidence>
<organism evidence="12 13">
    <name type="scientific">Artemia franciscana</name>
    <name type="common">Brine shrimp</name>
    <name type="synonym">Artemia sanfranciscana</name>
    <dbReference type="NCBI Taxonomy" id="6661"/>
    <lineage>
        <taxon>Eukaryota</taxon>
        <taxon>Metazoa</taxon>
        <taxon>Ecdysozoa</taxon>
        <taxon>Arthropoda</taxon>
        <taxon>Crustacea</taxon>
        <taxon>Branchiopoda</taxon>
        <taxon>Anostraca</taxon>
        <taxon>Artemiidae</taxon>
        <taxon>Artemia</taxon>
    </lineage>
</organism>
<dbReference type="CDD" id="cd17358">
    <property type="entry name" value="MFS_GLUT6_8_Class3_like"/>
    <property type="match status" value="1"/>
</dbReference>
<dbReference type="EMBL" id="JAVRJZ010000020">
    <property type="protein sequence ID" value="KAK2706576.1"/>
    <property type="molecule type" value="Genomic_DNA"/>
</dbReference>
<evidence type="ECO:0000256" key="4">
    <source>
        <dbReference type="ARBA" id="ARBA00022989"/>
    </source>
</evidence>
<dbReference type="Gene3D" id="1.20.1250.20">
    <property type="entry name" value="MFS general substrate transporter like domains"/>
    <property type="match status" value="1"/>
</dbReference>
<name>A0AA88HJ15_ARTSF</name>
<dbReference type="PANTHER" id="PTHR48021">
    <property type="match status" value="1"/>
</dbReference>
<dbReference type="InterPro" id="IPR020846">
    <property type="entry name" value="MFS_dom"/>
</dbReference>
<feature type="transmembrane region" description="Helical" evidence="10">
    <location>
        <begin position="323"/>
        <end position="345"/>
    </location>
</feature>
<dbReference type="PRINTS" id="PR00171">
    <property type="entry name" value="SUGRTRNSPORT"/>
</dbReference>
<keyword evidence="13" id="KW-1185">Reference proteome</keyword>
<feature type="transmembrane region" description="Helical" evidence="10">
    <location>
        <begin position="89"/>
        <end position="111"/>
    </location>
</feature>
<feature type="transmembrane region" description="Helical" evidence="10">
    <location>
        <begin position="395"/>
        <end position="415"/>
    </location>
</feature>
<dbReference type="PROSITE" id="PS00216">
    <property type="entry name" value="SUGAR_TRANSPORT_1"/>
    <property type="match status" value="1"/>
</dbReference>
<reference evidence="12" key="1">
    <citation type="submission" date="2023-07" db="EMBL/GenBank/DDBJ databases">
        <title>Chromosome-level genome assembly of Artemia franciscana.</title>
        <authorList>
            <person name="Jo E."/>
        </authorList>
    </citation>
    <scope>NUCLEOTIDE SEQUENCE</scope>
    <source>
        <tissue evidence="12">Whole body</tissue>
    </source>
</reference>
<dbReference type="GO" id="GO:0051119">
    <property type="term" value="F:sugar transmembrane transporter activity"/>
    <property type="evidence" value="ECO:0007669"/>
    <property type="project" value="InterPro"/>
</dbReference>
<keyword evidence="3 10" id="KW-0812">Transmembrane</keyword>
<proteinExistence type="inferred from homology"/>
<dbReference type="NCBIfam" id="TIGR00879">
    <property type="entry name" value="SP"/>
    <property type="match status" value="1"/>
</dbReference>
<evidence type="ECO:0000256" key="9">
    <source>
        <dbReference type="SAM" id="MobiDB-lite"/>
    </source>
</evidence>
<evidence type="ECO:0000256" key="10">
    <source>
        <dbReference type="SAM" id="Phobius"/>
    </source>
</evidence>
<keyword evidence="5 10" id="KW-0472">Membrane</keyword>
<feature type="transmembrane region" description="Helical" evidence="10">
    <location>
        <begin position="295"/>
        <end position="316"/>
    </location>
</feature>
<keyword evidence="8" id="KW-0813">Transport</keyword>
<keyword evidence="4 10" id="KW-1133">Transmembrane helix</keyword>
<evidence type="ECO:0000259" key="11">
    <source>
        <dbReference type="PROSITE" id="PS50850"/>
    </source>
</evidence>
<comment type="caution">
    <text evidence="12">The sequence shown here is derived from an EMBL/GenBank/DDBJ whole genome shotgun (WGS) entry which is preliminary data.</text>
</comment>
<accession>A0AA88HJ15</accession>
<feature type="transmembrane region" description="Helical" evidence="10">
    <location>
        <begin position="357"/>
        <end position="383"/>
    </location>
</feature>
<keyword evidence="2" id="KW-1003">Cell membrane</keyword>
<feature type="transmembrane region" description="Helical" evidence="10">
    <location>
        <begin position="151"/>
        <end position="169"/>
    </location>
</feature>
<dbReference type="InterPro" id="IPR044775">
    <property type="entry name" value="MFS_ERD6/Tret1-like"/>
</dbReference>
<evidence type="ECO:0000313" key="13">
    <source>
        <dbReference type="Proteomes" id="UP001187531"/>
    </source>
</evidence>
<evidence type="ECO:0000256" key="2">
    <source>
        <dbReference type="ARBA" id="ARBA00022475"/>
    </source>
</evidence>
<sequence length="507" mass="55337">MVSALKKAFFKNPKKVIPQVMATMIAAIGYLGTGLVRGWASPGVPSLVESNQFNLTDSDKAWITSLPPLCAFFGSLVAGPCLQFLGRRLTLIIISIPFTMGFMVLGCAVFSPSIGVVYAGRILSSLANGAATPSSQIYISECSSPRIRGALGSITALWLALGILIAYVVGAFLPWYALAWVESGFPILLLIGMLFMPETPGWLLSKGRKDDAQNSLQKLRGRHTDVTLELQRIEDTITNGAEKQQQMPTLFNKPVLVPFGLTLALMWFQQFSGVNAVLFYTVSIFDEAGGSVNRHLATIIVGLVQFLSTILSIILIDKAGRRILLLISAFIMAFAQASLGSFFYIKETRGQEAASAIGWLPLTSLVIFIAAFSIGFNNIPFLIMGEILPSRFRALLGPLSSSFNLIMTFTVVRTFPIMADSVGKYGVFWFYMACCIVAVFFVYFCLPETKGKSLEEIEKMFGGGLACQDMENPKPIAEVERAPRLILGRYDSEDEDEDDGRLAPTIA</sequence>
<evidence type="ECO:0000256" key="3">
    <source>
        <dbReference type="ARBA" id="ARBA00022692"/>
    </source>
</evidence>
<evidence type="ECO:0000256" key="7">
    <source>
        <dbReference type="ARBA" id="ARBA00024348"/>
    </source>
</evidence>
<feature type="domain" description="Major facilitator superfamily (MFS) profile" evidence="11">
    <location>
        <begin position="22"/>
        <end position="450"/>
    </location>
</feature>
<dbReference type="GO" id="GO:0005886">
    <property type="term" value="C:plasma membrane"/>
    <property type="evidence" value="ECO:0007669"/>
    <property type="project" value="UniProtKB-SubCell"/>
</dbReference>
<evidence type="ECO:0000256" key="6">
    <source>
        <dbReference type="ARBA" id="ARBA00023180"/>
    </source>
</evidence>
<dbReference type="PROSITE" id="PS50850">
    <property type="entry name" value="MFS"/>
    <property type="match status" value="1"/>
</dbReference>
<feature type="region of interest" description="Disordered" evidence="9">
    <location>
        <begin position="488"/>
        <end position="507"/>
    </location>
</feature>
<feature type="transmembrane region" description="Helical" evidence="10">
    <location>
        <begin position="175"/>
        <end position="196"/>
    </location>
</feature>
<dbReference type="SUPFAM" id="SSF103473">
    <property type="entry name" value="MFS general substrate transporter"/>
    <property type="match status" value="1"/>
</dbReference>